<evidence type="ECO:0000256" key="7">
    <source>
        <dbReference type="ARBA" id="ARBA00022884"/>
    </source>
</evidence>
<keyword evidence="3" id="KW-0698">rRNA processing</keyword>
<gene>
    <name evidence="10" type="ORF">SAMN02745213_01328</name>
</gene>
<dbReference type="InterPro" id="IPR041532">
    <property type="entry name" value="RlmI-like_PUA"/>
</dbReference>
<dbReference type="AlphaFoldDB" id="A0A1T4VD74"/>
<keyword evidence="2" id="KW-0963">Cytoplasm</keyword>
<name>A0A1T4VD74_9GAMM</name>
<organism evidence="10 11">
    <name type="scientific">Succinivibrio dextrinosolvens DSM 3072</name>
    <dbReference type="NCBI Taxonomy" id="1123324"/>
    <lineage>
        <taxon>Bacteria</taxon>
        <taxon>Pseudomonadati</taxon>
        <taxon>Pseudomonadota</taxon>
        <taxon>Gammaproteobacteria</taxon>
        <taxon>Aeromonadales</taxon>
        <taxon>Succinivibrionaceae</taxon>
        <taxon>Succinivibrio</taxon>
    </lineage>
</organism>
<dbReference type="InterPro" id="IPR019614">
    <property type="entry name" value="SAM-dep_methyl-trfase"/>
</dbReference>
<dbReference type="InterPro" id="IPR015947">
    <property type="entry name" value="PUA-like_sf"/>
</dbReference>
<reference evidence="11" key="1">
    <citation type="submission" date="2017-02" db="EMBL/GenBank/DDBJ databases">
        <authorList>
            <person name="Varghese N."/>
            <person name="Submissions S."/>
        </authorList>
    </citation>
    <scope>NUCLEOTIDE SEQUENCE [LARGE SCALE GENOMIC DNA]</scope>
    <source>
        <strain evidence="11">DSM 3072</strain>
    </source>
</reference>
<dbReference type="PANTHER" id="PTHR42873:SF1">
    <property type="entry name" value="S-ADENOSYLMETHIONINE-DEPENDENT METHYLTRANSFERASE DOMAIN-CONTAINING PROTEIN"/>
    <property type="match status" value="1"/>
</dbReference>
<comment type="similarity">
    <text evidence="8">Belongs to the methyltransferase superfamily. RlmI family.</text>
</comment>
<evidence type="ECO:0000256" key="3">
    <source>
        <dbReference type="ARBA" id="ARBA00022552"/>
    </source>
</evidence>
<evidence type="ECO:0000256" key="4">
    <source>
        <dbReference type="ARBA" id="ARBA00022603"/>
    </source>
</evidence>
<dbReference type="InterPro" id="IPR036974">
    <property type="entry name" value="PUA_sf"/>
</dbReference>
<protein>
    <submittedName>
        <fullName evidence="10">23S rRNA (Cytosine1962-C5)-methyltransferase</fullName>
    </submittedName>
</protein>
<dbReference type="CDD" id="cd02440">
    <property type="entry name" value="AdoMet_MTases"/>
    <property type="match status" value="1"/>
</dbReference>
<dbReference type="Proteomes" id="UP000242432">
    <property type="component" value="Unassembled WGS sequence"/>
</dbReference>
<dbReference type="PANTHER" id="PTHR42873">
    <property type="entry name" value="RIBOSOMAL RNA LARGE SUBUNIT METHYLTRANSFERASE"/>
    <property type="match status" value="1"/>
</dbReference>
<feature type="domain" description="PUA" evidence="9">
    <location>
        <begin position="8"/>
        <end position="93"/>
    </location>
</feature>
<dbReference type="EMBL" id="FUXX01000020">
    <property type="protein sequence ID" value="SKA62910.1"/>
    <property type="molecule type" value="Genomic_DNA"/>
</dbReference>
<keyword evidence="5 10" id="KW-0808">Transferase</keyword>
<dbReference type="Gene3D" id="3.40.50.150">
    <property type="entry name" value="Vaccinia Virus protein VP39"/>
    <property type="match status" value="1"/>
</dbReference>
<evidence type="ECO:0000313" key="11">
    <source>
        <dbReference type="Proteomes" id="UP000242432"/>
    </source>
</evidence>
<dbReference type="CDD" id="cd11572">
    <property type="entry name" value="RlmI_M_like"/>
    <property type="match status" value="1"/>
</dbReference>
<evidence type="ECO:0000313" key="10">
    <source>
        <dbReference type="EMBL" id="SKA62910.1"/>
    </source>
</evidence>
<comment type="subcellular location">
    <subcellularLocation>
        <location evidence="1">Cytoplasm</location>
    </subcellularLocation>
</comment>
<dbReference type="InterPro" id="IPR029063">
    <property type="entry name" value="SAM-dependent_MTases_sf"/>
</dbReference>
<evidence type="ECO:0000256" key="2">
    <source>
        <dbReference type="ARBA" id="ARBA00022490"/>
    </source>
</evidence>
<dbReference type="GO" id="GO:0005737">
    <property type="term" value="C:cytoplasm"/>
    <property type="evidence" value="ECO:0007669"/>
    <property type="project" value="UniProtKB-SubCell"/>
</dbReference>
<dbReference type="SUPFAM" id="SSF53335">
    <property type="entry name" value="S-adenosyl-L-methionine-dependent methyltransferases"/>
    <property type="match status" value="1"/>
</dbReference>
<dbReference type="GO" id="GO:0006364">
    <property type="term" value="P:rRNA processing"/>
    <property type="evidence" value="ECO:0007669"/>
    <property type="project" value="UniProtKB-KW"/>
</dbReference>
<dbReference type="RefSeq" id="WP_078928805.1">
    <property type="nucleotide sequence ID" value="NZ_FUXX01000020.1"/>
</dbReference>
<evidence type="ECO:0000256" key="1">
    <source>
        <dbReference type="ARBA" id="ARBA00004496"/>
    </source>
</evidence>
<dbReference type="Gene3D" id="2.30.130.10">
    <property type="entry name" value="PUA domain"/>
    <property type="match status" value="1"/>
</dbReference>
<dbReference type="Gene3D" id="3.30.750.80">
    <property type="entry name" value="RNA methyltransferase domain (HRMD) like"/>
    <property type="match status" value="1"/>
</dbReference>
<evidence type="ECO:0000259" key="9">
    <source>
        <dbReference type="SMART" id="SM00359"/>
    </source>
</evidence>
<keyword evidence="11" id="KW-1185">Reference proteome</keyword>
<accession>A0A1T4VD74</accession>
<keyword evidence="6" id="KW-0949">S-adenosyl-L-methionine</keyword>
<sequence length="401" mass="44418">MTDSSSKAVVKLNADRQKSLLRHHPWVFSKAIQSVTGDPKNGEPVTIVDDKENFLAYGLYSPRSQIRVRALSFDENTKISEELIHDRIVQANQLRARVFARGNDGVRLVSSEGDLLPGLIADKYNEYIVISISSCGMEYYKDVIVSTLHELYPECSIYERSDTKSRTKEGLEEHKGVILGKEPEDTIYVKEEGQVYIPVDIKNGHKTGAYLDQRLSRIKVGSLSKNASVLNCFSYTGGFGLWALKGGASKIENVDVSEHALNAAKTGVAFNHLDPGRCKFLKKDVFAYLREQVEKGTKYDLVVLDPPKFAESAANLKKACRGYQDINRLGLMLVKKGGHLLTFSCSGLVDPALFQKIVADAALDAKVDGRVVGTLRQDEDHVVSLPCPETFYLKGLDIAVM</sequence>
<dbReference type="CDD" id="cd21153">
    <property type="entry name" value="PUA_RlmI"/>
    <property type="match status" value="1"/>
</dbReference>
<dbReference type="GO" id="GO:0008168">
    <property type="term" value="F:methyltransferase activity"/>
    <property type="evidence" value="ECO:0007669"/>
    <property type="project" value="UniProtKB-KW"/>
</dbReference>
<evidence type="ECO:0000256" key="6">
    <source>
        <dbReference type="ARBA" id="ARBA00022691"/>
    </source>
</evidence>
<dbReference type="GO" id="GO:0032259">
    <property type="term" value="P:methylation"/>
    <property type="evidence" value="ECO:0007669"/>
    <property type="project" value="UniProtKB-KW"/>
</dbReference>
<keyword evidence="4 10" id="KW-0489">Methyltransferase</keyword>
<dbReference type="Pfam" id="PF10672">
    <property type="entry name" value="Methyltrans_SAM"/>
    <property type="match status" value="1"/>
</dbReference>
<proteinExistence type="inferred from homology"/>
<dbReference type="SMART" id="SM00359">
    <property type="entry name" value="PUA"/>
    <property type="match status" value="1"/>
</dbReference>
<evidence type="ECO:0000256" key="5">
    <source>
        <dbReference type="ARBA" id="ARBA00022679"/>
    </source>
</evidence>
<keyword evidence="7" id="KW-0694">RNA-binding</keyword>
<dbReference type="STRING" id="83771.SAMN02910357_01040"/>
<dbReference type="InterPro" id="IPR002478">
    <property type="entry name" value="PUA"/>
</dbReference>
<dbReference type="PROSITE" id="PS50890">
    <property type="entry name" value="PUA"/>
    <property type="match status" value="1"/>
</dbReference>
<dbReference type="SUPFAM" id="SSF88697">
    <property type="entry name" value="PUA domain-like"/>
    <property type="match status" value="1"/>
</dbReference>
<dbReference type="GO" id="GO:0003723">
    <property type="term" value="F:RNA binding"/>
    <property type="evidence" value="ECO:0007669"/>
    <property type="project" value="UniProtKB-KW"/>
</dbReference>
<dbReference type="Pfam" id="PF17785">
    <property type="entry name" value="PUA_3"/>
    <property type="match status" value="1"/>
</dbReference>
<evidence type="ECO:0000256" key="8">
    <source>
        <dbReference type="ARBA" id="ARBA00038091"/>
    </source>
</evidence>